<evidence type="ECO:0000256" key="7">
    <source>
        <dbReference type="SAM" id="Phobius"/>
    </source>
</evidence>
<gene>
    <name evidence="8" type="ORF">AD947_01670</name>
</gene>
<keyword evidence="2" id="KW-1003">Cell membrane</keyword>
<feature type="transmembrane region" description="Helical" evidence="7">
    <location>
        <begin position="906"/>
        <end position="923"/>
    </location>
</feature>
<proteinExistence type="predicted"/>
<evidence type="ECO:0000256" key="4">
    <source>
        <dbReference type="ARBA" id="ARBA00022692"/>
    </source>
</evidence>
<dbReference type="SUPFAM" id="SSF82693">
    <property type="entry name" value="Multidrug efflux transporter AcrB pore domain, PN1, PN2, PC1 and PC2 subdomains"/>
    <property type="match status" value="3"/>
</dbReference>
<reference evidence="8 9" key="1">
    <citation type="submission" date="2015-06" db="EMBL/GenBank/DDBJ databases">
        <title>Improved classification and identification of acetic acid bacteria using matrix-assisted laser desorption/ionization time-of-flight mass spectrometry; Gluconobacter nephelii and Gluconobacter uchimurae are later heterotypic synonyms of Gluconobacter japonicus and Gluconobacter oxydans, respectively.</title>
        <authorList>
            <person name="Li L."/>
            <person name="Cleenwerck I."/>
            <person name="De Vuyst L."/>
            <person name="Vandamme P."/>
        </authorList>
    </citation>
    <scope>NUCLEOTIDE SEQUENCE [LARGE SCALE GENOMIC DNA]</scope>
    <source>
        <strain evidence="8 9">LMG 1663</strain>
    </source>
</reference>
<dbReference type="PRINTS" id="PR00702">
    <property type="entry name" value="ACRIFLAVINRP"/>
</dbReference>
<feature type="transmembrane region" description="Helical" evidence="7">
    <location>
        <begin position="357"/>
        <end position="380"/>
    </location>
</feature>
<dbReference type="SUPFAM" id="SSF82714">
    <property type="entry name" value="Multidrug efflux transporter AcrB TolC docking domain, DN and DC subdomains"/>
    <property type="match status" value="2"/>
</dbReference>
<keyword evidence="3" id="KW-0997">Cell inner membrane</keyword>
<dbReference type="RefSeq" id="WP_061487271.1">
    <property type="nucleotide sequence ID" value="NZ_LHZT01000083.1"/>
</dbReference>
<feature type="transmembrane region" description="Helical" evidence="7">
    <location>
        <begin position="429"/>
        <end position="449"/>
    </location>
</feature>
<evidence type="ECO:0000256" key="3">
    <source>
        <dbReference type="ARBA" id="ARBA00022519"/>
    </source>
</evidence>
<evidence type="ECO:0000313" key="9">
    <source>
        <dbReference type="Proteomes" id="UP000075411"/>
    </source>
</evidence>
<dbReference type="InterPro" id="IPR027463">
    <property type="entry name" value="AcrB_DN_DC_subdom"/>
</dbReference>
<keyword evidence="6 7" id="KW-0472">Membrane</keyword>
<comment type="caution">
    <text evidence="8">The sequence shown here is derived from an EMBL/GenBank/DDBJ whole genome shotgun (WGS) entry which is preliminary data.</text>
</comment>
<feature type="transmembrane region" description="Helical" evidence="7">
    <location>
        <begin position="334"/>
        <end position="351"/>
    </location>
</feature>
<dbReference type="AlphaFoldDB" id="A0A149U697"/>
<name>A0A149U697_9PROT</name>
<evidence type="ECO:0000256" key="6">
    <source>
        <dbReference type="ARBA" id="ARBA00023136"/>
    </source>
</evidence>
<dbReference type="Gene3D" id="1.20.1640.10">
    <property type="entry name" value="Multidrug efflux transporter AcrB transmembrane domain"/>
    <property type="match status" value="3"/>
</dbReference>
<dbReference type="GO" id="GO:0005886">
    <property type="term" value="C:plasma membrane"/>
    <property type="evidence" value="ECO:0007669"/>
    <property type="project" value="TreeGrafter"/>
</dbReference>
<evidence type="ECO:0000256" key="5">
    <source>
        <dbReference type="ARBA" id="ARBA00022989"/>
    </source>
</evidence>
<feature type="transmembrane region" description="Helical" evidence="7">
    <location>
        <begin position="461"/>
        <end position="483"/>
    </location>
</feature>
<dbReference type="Pfam" id="PF00873">
    <property type="entry name" value="ACR_tran"/>
    <property type="match status" value="2"/>
</dbReference>
<evidence type="ECO:0000256" key="1">
    <source>
        <dbReference type="ARBA" id="ARBA00022448"/>
    </source>
</evidence>
<dbReference type="SUPFAM" id="SSF82866">
    <property type="entry name" value="Multidrug efflux transporter AcrB transmembrane domain"/>
    <property type="match status" value="2"/>
</dbReference>
<feature type="transmembrane region" description="Helical" evidence="7">
    <location>
        <begin position="6"/>
        <end position="30"/>
    </location>
</feature>
<evidence type="ECO:0000313" key="8">
    <source>
        <dbReference type="EMBL" id="KXV60779.1"/>
    </source>
</evidence>
<dbReference type="OrthoDB" id="9798415at2"/>
<sequence length="1084" mass="115975">MTDWFISRPVATILMTVSLCLFGLMGYLMLPVSDLPNIDFPVIQVQASQPGGTPEQIASSIAEPLERHLGTIAGLQEMTSQSSNGMLRVTLQFALSRDINGAARDVAAAIQAARVDLPKTLRQNPTYSKANPNDPPALILALASDTHTLPMLYDQATNNLLPRLSQIHGVGLVQISGSALPAVRVEINPLILYKYGLGFEDVRAALASANAHTPKGYIDTAGQRFQIVTNDQIHCAADYQRLVVAWRNGRPIYLTDVATIIDSVEDVRNAGYYNGKPAIIAQVYMQASANAVAAIDQFHSEYGVIQSSLAPGTRLATVMDRSEIIRASLADTRLTLGVSVVLVIAIVLLFLGSPRIVVVPAIVIPASLLGTLGFLWLFGYGLDTMSLMALTIATGFVVDDAIVVAENIARYADEGLPPLDAARQGAKEVRFTIISITASLIVVFLPILLMGGLTGRLFHEFAITVALTLCVSAILSLSLTPMLCARLGTHAAENAFTRILERWHEQTQNIYQRTLEVALGHPTVVLLSLPLSLGVTVALYQGLPQGLFPDEDTGMLLGRVMGNETISFQAMAHDMETVQSILLQDPDVAGVAGFLGGRGSSNQGNIFIRLTDKAERSDTVASTISRLGQRTRVLKDARFFALQRGAIRIGARPSNAAYQYSLQGNDPQELYRYTQKLVTQLGGEKTLMDVSSDVLLGGDSMDVRIVRDAAARVQITPQLVSNVLYDAYGQRAVSVIYNPLNQYRVIMEVSPRFWQSPESLMQTWVSTSGGSASGAAQSNLIRVQQGQTSGSTNSVSRQSMSNQIANSLAGGSSASSGSAVSTVHETMVPLSVVTTRKMNKTALAVNHAGQAIAATISFNLPPGVSLNQAMKTVDRVVAQARLPASIQGDYAGNAAQLRNSANNQSLLIGGAVLGIYIILGILYESFVHPITVLSTLPSAGVGAMLGLWACGEEFSLMAMIGLLLLVGIVKKNAIMLIDFAIAAERSGLSPEDAIRQACSCRFRPILMTTFAAAFGALPLLFGHGYGAELRLPLGITILGGLVVSQALTLYTTPILYLVLDKFPFEPQRILSNLLGIIRKGAHDG</sequence>
<dbReference type="PANTHER" id="PTHR32063:SF34">
    <property type="entry name" value="MULTIDRUG RESISTANCE PROTEIN MDTC"/>
    <property type="match status" value="1"/>
</dbReference>
<keyword evidence="1" id="KW-0813">Transport</keyword>
<feature type="transmembrane region" description="Helical" evidence="7">
    <location>
        <begin position="1033"/>
        <end position="1059"/>
    </location>
</feature>
<dbReference type="Proteomes" id="UP000075411">
    <property type="component" value="Unassembled WGS sequence"/>
</dbReference>
<accession>A0A149U697</accession>
<dbReference type="PATRIC" id="fig|104102.12.peg.3577"/>
<dbReference type="Gene3D" id="3.30.70.1440">
    <property type="entry name" value="Multidrug efflux transporter AcrB pore domain"/>
    <property type="match status" value="1"/>
</dbReference>
<keyword evidence="4 7" id="KW-0812">Transmembrane</keyword>
<dbReference type="PANTHER" id="PTHR32063">
    <property type="match status" value="1"/>
</dbReference>
<feature type="transmembrane region" description="Helical" evidence="7">
    <location>
        <begin position="1002"/>
        <end position="1021"/>
    </location>
</feature>
<dbReference type="Gene3D" id="3.30.70.1430">
    <property type="entry name" value="Multidrug efflux transporter AcrB pore domain"/>
    <property type="match status" value="2"/>
</dbReference>
<protein>
    <submittedName>
        <fullName evidence="8">Nodulation protein</fullName>
    </submittedName>
</protein>
<feature type="transmembrane region" description="Helical" evidence="7">
    <location>
        <begin position="955"/>
        <end position="981"/>
    </location>
</feature>
<dbReference type="Gene3D" id="3.30.2090.10">
    <property type="entry name" value="Multidrug efflux transporter AcrB TolC docking domain, DN and DC subdomains"/>
    <property type="match status" value="2"/>
</dbReference>
<dbReference type="GO" id="GO:0042910">
    <property type="term" value="F:xenobiotic transmembrane transporter activity"/>
    <property type="evidence" value="ECO:0007669"/>
    <property type="project" value="TreeGrafter"/>
</dbReference>
<dbReference type="EMBL" id="LHZT01000083">
    <property type="protein sequence ID" value="KXV60779.1"/>
    <property type="molecule type" value="Genomic_DNA"/>
</dbReference>
<evidence type="ECO:0000256" key="2">
    <source>
        <dbReference type="ARBA" id="ARBA00022475"/>
    </source>
</evidence>
<dbReference type="FunFam" id="3.30.70.1430:FF:000001">
    <property type="entry name" value="Efflux pump membrane transporter"/>
    <property type="match status" value="1"/>
</dbReference>
<keyword evidence="5 7" id="KW-1133">Transmembrane helix</keyword>
<dbReference type="InterPro" id="IPR001036">
    <property type="entry name" value="Acrflvin-R"/>
</dbReference>
<organism evidence="8 9">
    <name type="scientific">Acetobacter tropicalis</name>
    <dbReference type="NCBI Taxonomy" id="104102"/>
    <lineage>
        <taxon>Bacteria</taxon>
        <taxon>Pseudomonadati</taxon>
        <taxon>Pseudomonadota</taxon>
        <taxon>Alphaproteobacteria</taxon>
        <taxon>Acetobacterales</taxon>
        <taxon>Acetobacteraceae</taxon>
        <taxon>Acetobacter</taxon>
    </lineage>
</organism>
<dbReference type="Gene3D" id="3.30.70.1320">
    <property type="entry name" value="Multidrug efflux transporter AcrB pore domain like"/>
    <property type="match status" value="1"/>
</dbReference>